<feature type="domain" description="E3 ubiquitin-protein ligase UBR4 N-terminal" evidence="1">
    <location>
        <begin position="4"/>
        <end position="114"/>
    </location>
</feature>
<feature type="non-terminal residue" evidence="2">
    <location>
        <position position="116"/>
    </location>
</feature>
<organism evidence="2">
    <name type="scientific">Arion vulgaris</name>
    <dbReference type="NCBI Taxonomy" id="1028688"/>
    <lineage>
        <taxon>Eukaryota</taxon>
        <taxon>Metazoa</taxon>
        <taxon>Spiralia</taxon>
        <taxon>Lophotrochozoa</taxon>
        <taxon>Mollusca</taxon>
        <taxon>Gastropoda</taxon>
        <taxon>Heterobranchia</taxon>
        <taxon>Euthyneura</taxon>
        <taxon>Panpulmonata</taxon>
        <taxon>Eupulmonata</taxon>
        <taxon>Stylommatophora</taxon>
        <taxon>Helicina</taxon>
        <taxon>Arionoidea</taxon>
        <taxon>Arionidae</taxon>
        <taxon>Arion</taxon>
    </lineage>
</organism>
<evidence type="ECO:0000313" key="2">
    <source>
        <dbReference type="EMBL" id="CEK52803.1"/>
    </source>
</evidence>
<sequence>LDKGDIQALFTKIIKGSEGTCDDSVVRDNNTLLLTLFQHIVNDKSPISEDNVMIILKALIPMGAPLLESNQSLDLLIFPDLMMVVQVLAGAGSGYGHVILFESAVQWLELCKSKLA</sequence>
<dbReference type="InterPro" id="IPR045841">
    <property type="entry name" value="E3_UBR4_N"/>
</dbReference>
<dbReference type="EMBL" id="HACG01005938">
    <property type="protein sequence ID" value="CEK52803.1"/>
    <property type="molecule type" value="Transcribed_RNA"/>
</dbReference>
<dbReference type="AlphaFoldDB" id="A0A0B6Y9K3"/>
<proteinExistence type="predicted"/>
<dbReference type="Pfam" id="PF19423">
    <property type="entry name" value="E3_UBR4_N"/>
    <property type="match status" value="1"/>
</dbReference>
<accession>A0A0B6Y9K3</accession>
<feature type="non-terminal residue" evidence="2">
    <location>
        <position position="1"/>
    </location>
</feature>
<gene>
    <name evidence="2" type="primary">ORF18075</name>
</gene>
<evidence type="ECO:0000259" key="1">
    <source>
        <dbReference type="Pfam" id="PF19423"/>
    </source>
</evidence>
<name>A0A0B6Y9K3_9EUPU</name>
<protein>
    <recommendedName>
        <fullName evidence="1">E3 ubiquitin-protein ligase UBR4 N-terminal domain-containing protein</fullName>
    </recommendedName>
</protein>
<reference evidence="2" key="1">
    <citation type="submission" date="2014-12" db="EMBL/GenBank/DDBJ databases">
        <title>Insight into the proteome of Arion vulgaris.</title>
        <authorList>
            <person name="Aradska J."/>
            <person name="Bulat T."/>
            <person name="Smidak R."/>
            <person name="Sarate P."/>
            <person name="Gangsoo J."/>
            <person name="Sialana F."/>
            <person name="Bilban M."/>
            <person name="Lubec G."/>
        </authorList>
    </citation>
    <scope>NUCLEOTIDE SEQUENCE</scope>
    <source>
        <tissue evidence="2">Skin</tissue>
    </source>
</reference>